<evidence type="ECO:0000313" key="1">
    <source>
        <dbReference type="EMBL" id="GMS94489.1"/>
    </source>
</evidence>
<gene>
    <name evidence="1" type="ORF">PENTCL1PPCAC_16664</name>
</gene>
<protein>
    <submittedName>
        <fullName evidence="1">Uncharacterized protein</fullName>
    </submittedName>
</protein>
<reference evidence="1" key="1">
    <citation type="submission" date="2023-10" db="EMBL/GenBank/DDBJ databases">
        <title>Genome assembly of Pristionchus species.</title>
        <authorList>
            <person name="Yoshida K."/>
            <person name="Sommer R.J."/>
        </authorList>
    </citation>
    <scope>NUCLEOTIDE SEQUENCE</scope>
    <source>
        <strain evidence="1">RS0144</strain>
    </source>
</reference>
<feature type="non-terminal residue" evidence="1">
    <location>
        <position position="1"/>
    </location>
</feature>
<name>A0AAV5TJK3_9BILA</name>
<organism evidence="1 2">
    <name type="scientific">Pristionchus entomophagus</name>
    <dbReference type="NCBI Taxonomy" id="358040"/>
    <lineage>
        <taxon>Eukaryota</taxon>
        <taxon>Metazoa</taxon>
        <taxon>Ecdysozoa</taxon>
        <taxon>Nematoda</taxon>
        <taxon>Chromadorea</taxon>
        <taxon>Rhabditida</taxon>
        <taxon>Rhabditina</taxon>
        <taxon>Diplogasteromorpha</taxon>
        <taxon>Diplogasteroidea</taxon>
        <taxon>Neodiplogasteridae</taxon>
        <taxon>Pristionchus</taxon>
    </lineage>
</organism>
<accession>A0AAV5TJK3</accession>
<keyword evidence="2" id="KW-1185">Reference proteome</keyword>
<comment type="caution">
    <text evidence="1">The sequence shown here is derived from an EMBL/GenBank/DDBJ whole genome shotgun (WGS) entry which is preliminary data.</text>
</comment>
<proteinExistence type="predicted"/>
<dbReference type="EMBL" id="BTSX01000004">
    <property type="protein sequence ID" value="GMS94489.1"/>
    <property type="molecule type" value="Genomic_DNA"/>
</dbReference>
<evidence type="ECO:0000313" key="2">
    <source>
        <dbReference type="Proteomes" id="UP001432027"/>
    </source>
</evidence>
<sequence>YPMIMEKMADDLSKDSLAKKSIANGAIMENIDTIFIRFFSLSLPPSLLSLHTINKPSELLHNVEVGVVLIEHEFVALGDLRFLRFASRFHTGSHVHDSGSYGTRTDAE</sequence>
<dbReference type="Proteomes" id="UP001432027">
    <property type="component" value="Unassembled WGS sequence"/>
</dbReference>
<feature type="non-terminal residue" evidence="1">
    <location>
        <position position="108"/>
    </location>
</feature>
<dbReference type="AlphaFoldDB" id="A0AAV5TJK3"/>